<evidence type="ECO:0000256" key="10">
    <source>
        <dbReference type="ARBA" id="ARBA00023136"/>
    </source>
</evidence>
<reference evidence="12 13" key="1">
    <citation type="submission" date="2019-03" db="EMBL/GenBank/DDBJ databases">
        <title>Luteimonas zhaokaii sp.nov., isolated from the rectal contents of Plateau pika in Yushu, Qinghai Province, China.</title>
        <authorList>
            <person name="Zhang G."/>
        </authorList>
    </citation>
    <scope>NUCLEOTIDE SEQUENCE [LARGE SCALE GENOMIC DNA]</scope>
    <source>
        <strain evidence="12 13">THG-MD21</strain>
    </source>
</reference>
<evidence type="ECO:0000256" key="7">
    <source>
        <dbReference type="ARBA" id="ARBA00022597"/>
    </source>
</evidence>
<dbReference type="Pfam" id="PF07690">
    <property type="entry name" value="MFS_1"/>
    <property type="match status" value="1"/>
</dbReference>
<feature type="transmembrane region" description="Helical" evidence="11">
    <location>
        <begin position="303"/>
        <end position="320"/>
    </location>
</feature>
<feature type="transmembrane region" description="Helical" evidence="11">
    <location>
        <begin position="37"/>
        <end position="55"/>
    </location>
</feature>
<proteinExistence type="inferred from homology"/>
<dbReference type="Gene3D" id="1.20.1250.20">
    <property type="entry name" value="MFS general substrate transporter like domains"/>
    <property type="match status" value="2"/>
</dbReference>
<keyword evidence="9 11" id="KW-1133">Transmembrane helix</keyword>
<dbReference type="OrthoDB" id="9795150at2"/>
<accession>A0A4R5U9J8</accession>
<evidence type="ECO:0000256" key="2">
    <source>
        <dbReference type="ARBA" id="ARBA00004429"/>
    </source>
</evidence>
<keyword evidence="8 11" id="KW-0812">Transmembrane</keyword>
<comment type="similarity">
    <text evidence="3">Belongs to the major facilitator superfamily. FHS transporter (TC 2.A.1.7) family.</text>
</comment>
<dbReference type="CDD" id="cd17394">
    <property type="entry name" value="MFS_FucP_like"/>
    <property type="match status" value="1"/>
</dbReference>
<dbReference type="SUPFAM" id="SSF103473">
    <property type="entry name" value="MFS general substrate transporter"/>
    <property type="match status" value="1"/>
</dbReference>
<dbReference type="InterPro" id="IPR011701">
    <property type="entry name" value="MFS"/>
</dbReference>
<evidence type="ECO:0000256" key="1">
    <source>
        <dbReference type="ARBA" id="ARBA00003321"/>
    </source>
</evidence>
<feature type="transmembrane region" description="Helical" evidence="11">
    <location>
        <begin position="277"/>
        <end position="296"/>
    </location>
</feature>
<comment type="caution">
    <text evidence="12">The sequence shown here is derived from an EMBL/GenBank/DDBJ whole genome shotgun (WGS) entry which is preliminary data.</text>
</comment>
<feature type="transmembrane region" description="Helical" evidence="11">
    <location>
        <begin position="188"/>
        <end position="207"/>
    </location>
</feature>
<evidence type="ECO:0000256" key="11">
    <source>
        <dbReference type="SAM" id="Phobius"/>
    </source>
</evidence>
<feature type="transmembrane region" description="Helical" evidence="11">
    <location>
        <begin position="67"/>
        <end position="90"/>
    </location>
</feature>
<keyword evidence="4" id="KW-0813">Transport</keyword>
<feature type="transmembrane region" description="Helical" evidence="11">
    <location>
        <begin position="386"/>
        <end position="405"/>
    </location>
</feature>
<dbReference type="GO" id="GO:0005354">
    <property type="term" value="F:galactose transmembrane transporter activity"/>
    <property type="evidence" value="ECO:0007669"/>
    <property type="project" value="InterPro"/>
</dbReference>
<dbReference type="InterPro" id="IPR050375">
    <property type="entry name" value="MFS_TsgA-like"/>
</dbReference>
<organism evidence="12 13">
    <name type="scientific">Luteimonas terrae</name>
    <dbReference type="NCBI Taxonomy" id="1530191"/>
    <lineage>
        <taxon>Bacteria</taxon>
        <taxon>Pseudomonadati</taxon>
        <taxon>Pseudomonadota</taxon>
        <taxon>Gammaproteobacteria</taxon>
        <taxon>Lysobacterales</taxon>
        <taxon>Lysobacteraceae</taxon>
        <taxon>Luteimonas</taxon>
    </lineage>
</organism>
<dbReference type="PANTHER" id="PTHR43702:SF3">
    <property type="entry name" value="PROTEIN TSGA"/>
    <property type="match status" value="1"/>
</dbReference>
<dbReference type="EMBL" id="SMTG01000004">
    <property type="protein sequence ID" value="TDK31053.1"/>
    <property type="molecule type" value="Genomic_DNA"/>
</dbReference>
<dbReference type="GO" id="GO:0055056">
    <property type="term" value="F:D-glucose transmembrane transporter activity"/>
    <property type="evidence" value="ECO:0007669"/>
    <property type="project" value="InterPro"/>
</dbReference>
<feature type="transmembrane region" description="Helical" evidence="11">
    <location>
        <begin position="237"/>
        <end position="257"/>
    </location>
</feature>
<name>A0A4R5U9J8_9GAMM</name>
<feature type="transmembrane region" description="Helical" evidence="11">
    <location>
        <begin position="142"/>
        <end position="162"/>
    </location>
</feature>
<keyword evidence="7" id="KW-0762">Sugar transport</keyword>
<comment type="subcellular location">
    <subcellularLocation>
        <location evidence="2">Cell inner membrane</location>
        <topology evidence="2">Multi-pass membrane protein</topology>
    </subcellularLocation>
</comment>
<gene>
    <name evidence="12" type="ORF">E2F49_09745</name>
</gene>
<dbReference type="NCBIfam" id="TIGR01272">
    <property type="entry name" value="gluP"/>
    <property type="match status" value="1"/>
</dbReference>
<dbReference type="GO" id="GO:0005886">
    <property type="term" value="C:plasma membrane"/>
    <property type="evidence" value="ECO:0007669"/>
    <property type="project" value="UniProtKB-SubCell"/>
</dbReference>
<feature type="transmembrane region" description="Helical" evidence="11">
    <location>
        <begin position="96"/>
        <end position="121"/>
    </location>
</feature>
<feature type="transmembrane region" description="Helical" evidence="11">
    <location>
        <begin position="361"/>
        <end position="380"/>
    </location>
</feature>
<protein>
    <submittedName>
        <fullName evidence="12">Sugar MFS transporter</fullName>
    </submittedName>
</protein>
<evidence type="ECO:0000256" key="9">
    <source>
        <dbReference type="ARBA" id="ARBA00022989"/>
    </source>
</evidence>
<dbReference type="GO" id="GO:1904659">
    <property type="term" value="P:D-glucose transmembrane transport"/>
    <property type="evidence" value="ECO:0007669"/>
    <property type="project" value="InterPro"/>
</dbReference>
<dbReference type="InterPro" id="IPR036259">
    <property type="entry name" value="MFS_trans_sf"/>
</dbReference>
<dbReference type="InterPro" id="IPR005964">
    <property type="entry name" value="Glc/Gal_transptr_bac"/>
</dbReference>
<evidence type="ECO:0000256" key="6">
    <source>
        <dbReference type="ARBA" id="ARBA00022519"/>
    </source>
</evidence>
<evidence type="ECO:0000256" key="3">
    <source>
        <dbReference type="ARBA" id="ARBA00009120"/>
    </source>
</evidence>
<keyword evidence="10 11" id="KW-0472">Membrane</keyword>
<evidence type="ECO:0000313" key="13">
    <source>
        <dbReference type="Proteomes" id="UP000295543"/>
    </source>
</evidence>
<evidence type="ECO:0000256" key="8">
    <source>
        <dbReference type="ARBA" id="ARBA00022692"/>
    </source>
</evidence>
<evidence type="ECO:0000256" key="4">
    <source>
        <dbReference type="ARBA" id="ARBA00022448"/>
    </source>
</evidence>
<feature type="transmembrane region" description="Helical" evidence="11">
    <location>
        <begin position="326"/>
        <end position="349"/>
    </location>
</feature>
<keyword evidence="6" id="KW-0997">Cell inner membrane</keyword>
<comment type="function">
    <text evidence="1">Intake of glucose and galactose.</text>
</comment>
<keyword evidence="5" id="KW-1003">Cell membrane</keyword>
<evidence type="ECO:0000256" key="5">
    <source>
        <dbReference type="ARBA" id="ARBA00022475"/>
    </source>
</evidence>
<dbReference type="AlphaFoldDB" id="A0A4R5U9J8"/>
<dbReference type="Proteomes" id="UP000295543">
    <property type="component" value="Unassembled WGS sequence"/>
</dbReference>
<evidence type="ECO:0000313" key="12">
    <source>
        <dbReference type="EMBL" id="TDK31053.1"/>
    </source>
</evidence>
<keyword evidence="13" id="KW-1185">Reference proteome</keyword>
<dbReference type="PANTHER" id="PTHR43702">
    <property type="entry name" value="L-FUCOSE-PROTON SYMPORTER"/>
    <property type="match status" value="1"/>
</dbReference>
<sequence length="429" mass="45271">MSNPAAIAVVSLIFFTWGGLTSLNDVLIPHLKAVFSMNYAQTMLIQFTFFGAYFLMSMPAGAVVARVGYKAGIVIGLVIAAIGAAMFYPAARLPSYPVFLTALFVLASGITLLQVAANPYISLLGRPETSHSRLNLAQALNSLGTTVFPLLIGPLILVGAVLGADEIAAMGAAEQAAYRAAEARSVEMPYLLLSGGLLLMAVFVLLMRIPSLRDSTEASPAVHHTYLEALRKPHLRWGVLGIFCYVGAEVAIGSFLINYMAEPEIGGLSEAAASRFLAFYWGGAMVGRFIGAALMTKIDARKLLGFAAGMVCLLLVVTMTTTGSVAMWSALAVGLFNSIMFPTIFTTAIERLGTLTSKASSLLVMAIVGGAIIPLVQGALADRIGIQHAFVVPLVCYVYIIWYGLRGSRLSGAELAAAATPAPRPSAMH</sequence>